<reference evidence="2 3" key="1">
    <citation type="submission" date="2019-12" db="EMBL/GenBank/DDBJ databases">
        <title>Full genome sequence of a Bacillus safensis strain isolated from commercially available natto in Indonesia.</title>
        <authorList>
            <person name="Yoshida M."/>
            <person name="Uomi M."/>
            <person name="Waturangi D."/>
            <person name="Ekaputri J.J."/>
            <person name="Setiamarga D.H.E."/>
        </authorList>
    </citation>
    <scope>NUCLEOTIDE SEQUENCE [LARGE SCALE GENOMIC DNA]</scope>
    <source>
        <strain evidence="2 3">IDN1</strain>
    </source>
</reference>
<sequence>MVTFNGSTYIANVDDPSGIPGLSPDYTLLAASGETGPTGPTGIGLSGVEAYDPVMATTYSVGQVVTYGGGTYIVDSAPPSGTPDTSSDYTLFSSTR</sequence>
<evidence type="ECO:0000313" key="3">
    <source>
        <dbReference type="Proteomes" id="UP000464658"/>
    </source>
</evidence>
<organism evidence="2 3">
    <name type="scientific">Bacillus safensis</name>
    <dbReference type="NCBI Taxonomy" id="561879"/>
    <lineage>
        <taxon>Bacteria</taxon>
        <taxon>Bacillati</taxon>
        <taxon>Bacillota</taxon>
        <taxon>Bacilli</taxon>
        <taxon>Bacillales</taxon>
        <taxon>Bacillaceae</taxon>
        <taxon>Bacillus</taxon>
    </lineage>
</organism>
<evidence type="ECO:0000256" key="1">
    <source>
        <dbReference type="SAM" id="MobiDB-lite"/>
    </source>
</evidence>
<proteinExistence type="predicted"/>
<evidence type="ECO:0000313" key="2">
    <source>
        <dbReference type="EMBL" id="BBP89942.1"/>
    </source>
</evidence>
<dbReference type="EMBL" id="AP021906">
    <property type="protein sequence ID" value="BBP89942.1"/>
    <property type="molecule type" value="Genomic_DNA"/>
</dbReference>
<dbReference type="Gene3D" id="2.10.10.90">
    <property type="match status" value="1"/>
</dbReference>
<name>A0A5S9MBH0_BACIA</name>
<dbReference type="Proteomes" id="UP000464658">
    <property type="component" value="Chromosome"/>
</dbReference>
<feature type="compositionally biased region" description="Polar residues" evidence="1">
    <location>
        <begin position="82"/>
        <end position="96"/>
    </location>
</feature>
<accession>A0A5S9MBH0</accession>
<protein>
    <submittedName>
        <fullName evidence="2">Uncharacterized protein</fullName>
    </submittedName>
</protein>
<gene>
    <name evidence="2" type="ORF">BsIDN1_35600</name>
</gene>
<feature type="region of interest" description="Disordered" evidence="1">
    <location>
        <begin position="76"/>
        <end position="96"/>
    </location>
</feature>
<dbReference type="AlphaFoldDB" id="A0A5S9MBH0"/>